<dbReference type="Pfam" id="PF04715">
    <property type="entry name" value="Anth_synt_I_N"/>
    <property type="match status" value="1"/>
</dbReference>
<organism evidence="13 14">
    <name type="scientific">Chloropicon primus</name>
    <dbReference type="NCBI Taxonomy" id="1764295"/>
    <lineage>
        <taxon>Eukaryota</taxon>
        <taxon>Viridiplantae</taxon>
        <taxon>Chlorophyta</taxon>
        <taxon>Chloropicophyceae</taxon>
        <taxon>Chloropicales</taxon>
        <taxon>Chloropicaceae</taxon>
        <taxon>Chloropicon</taxon>
    </lineage>
</organism>
<dbReference type="GO" id="GO:0046654">
    <property type="term" value="P:tetrahydrofolate biosynthetic process"/>
    <property type="evidence" value="ECO:0007669"/>
    <property type="project" value="UniProtKB-UniPathway"/>
</dbReference>
<protein>
    <recommendedName>
        <fullName evidence="4">aminodeoxychorismate synthase</fullName>
        <ecNumber evidence="4">2.6.1.85</ecNumber>
    </recommendedName>
    <alternativeName>
        <fullName evidence="8">Para-aminobenzoate synthase</fullName>
    </alternativeName>
    <alternativeName>
        <fullName evidence="9">p-aminobenzoic acid synthase</fullName>
    </alternativeName>
</protein>
<evidence type="ECO:0000256" key="1">
    <source>
        <dbReference type="ARBA" id="ARBA00001000"/>
    </source>
</evidence>
<dbReference type="Pfam" id="PF00117">
    <property type="entry name" value="GATase"/>
    <property type="match status" value="1"/>
</dbReference>
<reference evidence="13 14" key="1">
    <citation type="submission" date="2018-07" db="EMBL/GenBank/DDBJ databases">
        <title>The complete nuclear genome of the prasinophyte Chloropicon primus (CCMP1205).</title>
        <authorList>
            <person name="Pombert J.-F."/>
            <person name="Otis C."/>
            <person name="Turmel M."/>
            <person name="Lemieux C."/>
        </authorList>
    </citation>
    <scope>NUCLEOTIDE SEQUENCE [LARGE SCALE GENOMIC DNA]</scope>
    <source>
        <strain evidence="13 14">CCMP1205</strain>
    </source>
</reference>
<dbReference type="InterPro" id="IPR029062">
    <property type="entry name" value="Class_I_gatase-like"/>
</dbReference>
<dbReference type="PANTHER" id="PTHR11236:SF18">
    <property type="entry name" value="AMINODEOXYCHORISMATE SYNTHASE"/>
    <property type="match status" value="1"/>
</dbReference>
<keyword evidence="7" id="KW-0315">Glutamine amidotransferase</keyword>
<dbReference type="GO" id="GO:0046656">
    <property type="term" value="P:folic acid biosynthetic process"/>
    <property type="evidence" value="ECO:0007669"/>
    <property type="project" value="UniProtKB-KW"/>
</dbReference>
<evidence type="ECO:0000256" key="5">
    <source>
        <dbReference type="ARBA" id="ARBA00022679"/>
    </source>
</evidence>
<dbReference type="AlphaFoldDB" id="A0A5B8MGT4"/>
<dbReference type="PRINTS" id="PR00097">
    <property type="entry name" value="ANTSNTHASEII"/>
</dbReference>
<dbReference type="InterPro" id="IPR006805">
    <property type="entry name" value="Anth_synth_I_N"/>
</dbReference>
<name>A0A5B8MGT4_9CHLO</name>
<dbReference type="GO" id="GO:0046820">
    <property type="term" value="F:4-amino-4-deoxychorismate synthase activity"/>
    <property type="evidence" value="ECO:0007669"/>
    <property type="project" value="UniProtKB-EC"/>
</dbReference>
<dbReference type="SUPFAM" id="SSF56322">
    <property type="entry name" value="ADC synthase"/>
    <property type="match status" value="1"/>
</dbReference>
<gene>
    <name evidence="13" type="ORF">A3770_02p14130</name>
</gene>
<evidence type="ECO:0000313" key="13">
    <source>
        <dbReference type="EMBL" id="QDZ18895.1"/>
    </source>
</evidence>
<dbReference type="InterPro" id="IPR015890">
    <property type="entry name" value="Chorismate_C"/>
</dbReference>
<dbReference type="InterPro" id="IPR019999">
    <property type="entry name" value="Anth_synth_I-like"/>
</dbReference>
<evidence type="ECO:0000256" key="3">
    <source>
        <dbReference type="ARBA" id="ARBA00005970"/>
    </source>
</evidence>
<dbReference type="OrthoDB" id="64220at2759"/>
<evidence type="ECO:0000259" key="10">
    <source>
        <dbReference type="Pfam" id="PF00117"/>
    </source>
</evidence>
<evidence type="ECO:0000256" key="6">
    <source>
        <dbReference type="ARBA" id="ARBA00022909"/>
    </source>
</evidence>
<dbReference type="CDD" id="cd01743">
    <property type="entry name" value="GATase1_Anthranilate_Synthase"/>
    <property type="match status" value="1"/>
</dbReference>
<keyword evidence="14" id="KW-1185">Reference proteome</keyword>
<dbReference type="GO" id="GO:0005737">
    <property type="term" value="C:cytoplasm"/>
    <property type="evidence" value="ECO:0007669"/>
    <property type="project" value="TreeGrafter"/>
</dbReference>
<evidence type="ECO:0000259" key="12">
    <source>
        <dbReference type="Pfam" id="PF04715"/>
    </source>
</evidence>
<dbReference type="InterPro" id="IPR005801">
    <property type="entry name" value="ADC_synthase"/>
</dbReference>
<dbReference type="PRINTS" id="PR00099">
    <property type="entry name" value="CPSGATASE"/>
</dbReference>
<dbReference type="STRING" id="1764295.A0A5B8MGT4"/>
<feature type="domain" description="Anthranilate synthase component I N-terminal" evidence="12">
    <location>
        <begin position="428"/>
        <end position="479"/>
    </location>
</feature>
<dbReference type="UniPathway" id="UPA00077">
    <property type="reaction ID" value="UER00149"/>
</dbReference>
<dbReference type="PROSITE" id="PS51273">
    <property type="entry name" value="GATASE_TYPE_1"/>
    <property type="match status" value="1"/>
</dbReference>
<dbReference type="Gene3D" id="3.40.50.880">
    <property type="match status" value="1"/>
</dbReference>
<dbReference type="GO" id="GO:0008153">
    <property type="term" value="P:4-aminobenzoate biosynthetic process"/>
    <property type="evidence" value="ECO:0007669"/>
    <property type="project" value="TreeGrafter"/>
</dbReference>
<evidence type="ECO:0000259" key="11">
    <source>
        <dbReference type="Pfam" id="PF00425"/>
    </source>
</evidence>
<evidence type="ECO:0000256" key="8">
    <source>
        <dbReference type="ARBA" id="ARBA00031329"/>
    </source>
</evidence>
<feature type="domain" description="Chorismate-utilising enzyme C-terminal" evidence="11">
    <location>
        <begin position="534"/>
        <end position="797"/>
    </location>
</feature>
<sequence>MGRSRACRVLLVDNYDSYTYNLYQMLSVVHVEGTSVEVDVMKNDAVPFSRLRPSIIEYDAIVLSPGPGTPECEQDVGVCRDILDHLVDVPILGVCLGHQALAHAYGAKVVKAPVPFHGRLSRVTTTCSSDDEVGRGSELFAGIPSDGGFDVVRYHSLVVDEASLPDCLLPLAWTSPDEESKGRRLLMAIMHRDYPHYGVQFHPESICTSHGATLLKNFVGMALKGVGTQARRSCLGLESGNGSEAVVPGVCRPSEGRVERGEPCARIHRGIADGGLWINALALKSEERIDAEKMFLDCCFGGGGEQGSQDTFWLDSSNLDYSGARFSYMGRRGGKFWRRIEYVLGDQSELLGTMKIGDTEGGEEVLTFRKEDGITFWDCMDGMVQETSKRMSDQGAHFICGGDGELGTLPSGWSLKNDGGAAEGDPLPFDFQCGFVGYIGYEMKAQCGGSMKHEASHPDSFFFFADQVIAIDHDDGTIYFLELSEHKLDGPSSWMKGALASMTGDSLAGVDPGSGGLPCDKNLKESAEWSRIHEEYVGDIGSCKEYLLDGDSYEICLTNRLKIEGEFQNALDYYRLLRQRNPAPYSAFLDFTSRAPDQKTGLTICCSSPERFLKLTRAGVLEAKPIKGTIRRGRTKDEDAEALNTLRCSGKDRAENLMIVDLLRNDLGRVSELGSVHVPKLMDVESYATVHQMVSTVRGQKAQGVTPVDCIRCAFPAGSMTGAPKIRTMQIIDDLEMESRGVYSGTIGYISCRDGCFDMNVVIRTAIFSGTGTIVGAGGAITIQSNAESEFDEIVVKAEVLVSTPSSRGQP</sequence>
<dbReference type="SUPFAM" id="SSF52317">
    <property type="entry name" value="Class I glutamine amidotransferase-like"/>
    <property type="match status" value="1"/>
</dbReference>
<dbReference type="GO" id="GO:0000162">
    <property type="term" value="P:L-tryptophan biosynthetic process"/>
    <property type="evidence" value="ECO:0007669"/>
    <property type="project" value="TreeGrafter"/>
</dbReference>
<dbReference type="PRINTS" id="PR00096">
    <property type="entry name" value="GATASE"/>
</dbReference>
<comment type="pathway">
    <text evidence="2">Cofactor biosynthesis; tetrahydrofolate biosynthesis; 4-aminobenzoate from chorismate: step 1/2.</text>
</comment>
<comment type="catalytic activity">
    <reaction evidence="1">
        <text>chorismate + L-glutamine = 4-amino-4-deoxychorismate + L-glutamate</text>
        <dbReference type="Rhea" id="RHEA:11672"/>
        <dbReference type="ChEBI" id="CHEBI:29748"/>
        <dbReference type="ChEBI" id="CHEBI:29985"/>
        <dbReference type="ChEBI" id="CHEBI:58359"/>
        <dbReference type="ChEBI" id="CHEBI:58406"/>
        <dbReference type="EC" id="2.6.1.85"/>
    </reaction>
</comment>
<keyword evidence="6" id="KW-0289">Folate biosynthesis</keyword>
<keyword evidence="5" id="KW-0808">Transferase</keyword>
<feature type="domain" description="Glutamine amidotransferase" evidence="10">
    <location>
        <begin position="10"/>
        <end position="219"/>
    </location>
</feature>
<dbReference type="EC" id="2.6.1.85" evidence="4"/>
<dbReference type="EMBL" id="CP031035">
    <property type="protein sequence ID" value="QDZ18895.1"/>
    <property type="molecule type" value="Genomic_DNA"/>
</dbReference>
<accession>A0A5B8MGT4</accession>
<dbReference type="NCBIfam" id="TIGR00566">
    <property type="entry name" value="trpG_papA"/>
    <property type="match status" value="1"/>
</dbReference>
<dbReference type="InterPro" id="IPR006221">
    <property type="entry name" value="TrpG/PapA_dom"/>
</dbReference>
<dbReference type="Pfam" id="PF00425">
    <property type="entry name" value="Chorismate_bind"/>
    <property type="match status" value="1"/>
</dbReference>
<dbReference type="PANTHER" id="PTHR11236">
    <property type="entry name" value="AMINOBENZOATE/ANTHRANILATE SYNTHASE"/>
    <property type="match status" value="1"/>
</dbReference>
<dbReference type="InterPro" id="IPR017926">
    <property type="entry name" value="GATASE"/>
</dbReference>
<evidence type="ECO:0000256" key="2">
    <source>
        <dbReference type="ARBA" id="ARBA00005009"/>
    </source>
</evidence>
<evidence type="ECO:0000256" key="4">
    <source>
        <dbReference type="ARBA" id="ARBA00013139"/>
    </source>
</evidence>
<evidence type="ECO:0000256" key="7">
    <source>
        <dbReference type="ARBA" id="ARBA00022962"/>
    </source>
</evidence>
<evidence type="ECO:0000256" key="9">
    <source>
        <dbReference type="ARBA" id="ARBA00031904"/>
    </source>
</evidence>
<evidence type="ECO:0000313" key="14">
    <source>
        <dbReference type="Proteomes" id="UP000316726"/>
    </source>
</evidence>
<dbReference type="Gene3D" id="3.60.120.10">
    <property type="entry name" value="Anthranilate synthase"/>
    <property type="match status" value="1"/>
</dbReference>
<dbReference type="Proteomes" id="UP000316726">
    <property type="component" value="Chromosome 2"/>
</dbReference>
<comment type="similarity">
    <text evidence="3">In the C-terminal section; belongs to the anthranilate synthase component I family.</text>
</comment>
<proteinExistence type="inferred from homology"/>